<comment type="caution">
    <text evidence="2">The sequence shown here is derived from an EMBL/GenBank/DDBJ whole genome shotgun (WGS) entry which is preliminary data.</text>
</comment>
<protein>
    <submittedName>
        <fullName evidence="2">Ribonuclease mrp protein subunit snm1</fullName>
    </submittedName>
</protein>
<gene>
    <name evidence="2" type="ORF">M0812_08687</name>
</gene>
<name>A0AAV7ZXV4_9EUKA</name>
<accession>A0AAV7ZXV4</accession>
<feature type="region of interest" description="Disordered" evidence="1">
    <location>
        <begin position="215"/>
        <end position="259"/>
    </location>
</feature>
<dbReference type="AlphaFoldDB" id="A0AAV7ZXV4"/>
<dbReference type="EMBL" id="JANTQA010000021">
    <property type="protein sequence ID" value="KAJ3446150.1"/>
    <property type="molecule type" value="Genomic_DNA"/>
</dbReference>
<evidence type="ECO:0000313" key="3">
    <source>
        <dbReference type="Proteomes" id="UP001146793"/>
    </source>
</evidence>
<evidence type="ECO:0000256" key="1">
    <source>
        <dbReference type="SAM" id="MobiDB-lite"/>
    </source>
</evidence>
<proteinExistence type="predicted"/>
<evidence type="ECO:0000313" key="2">
    <source>
        <dbReference type="EMBL" id="KAJ3446150.1"/>
    </source>
</evidence>
<sequence>MRICVWAETIILFFFKMVSLPLKLFDQILCFLYDRLFVPIFQLTAKIIFWPYTLIKEYVPNFNELYNDAIDLGIKKKSEFGAIPSFDWFARNSLRFIDSLFPIGESPKKIGSFHKQKDNGLTNIFPQWVVKPLRFFLVIAFVAAPSKLSMKCSKSSACSEISQNVTDFGNWLISFLQACVTLKKESVWELLHKGCSSFEIKIRLWTERIKNLDYKTQKKNDNKKENKSEKQKEKEREKENKNENENENENEKEKEKKIK</sequence>
<reference evidence="2" key="1">
    <citation type="submission" date="2022-08" db="EMBL/GenBank/DDBJ databases">
        <title>Novel sulphate-reducing endosymbionts in the free-living metamonad Anaeramoeba.</title>
        <authorList>
            <person name="Jerlstrom-Hultqvist J."/>
            <person name="Cepicka I."/>
            <person name="Gallot-Lavallee L."/>
            <person name="Salas-Leiva D."/>
            <person name="Curtis B.A."/>
            <person name="Zahonova K."/>
            <person name="Pipaliya S."/>
            <person name="Dacks J."/>
            <person name="Roger A.J."/>
        </authorList>
    </citation>
    <scope>NUCLEOTIDE SEQUENCE</scope>
    <source>
        <strain evidence="2">Busselton2</strain>
    </source>
</reference>
<dbReference type="Proteomes" id="UP001146793">
    <property type="component" value="Unassembled WGS sequence"/>
</dbReference>
<organism evidence="2 3">
    <name type="scientific">Anaeramoeba flamelloides</name>
    <dbReference type="NCBI Taxonomy" id="1746091"/>
    <lineage>
        <taxon>Eukaryota</taxon>
        <taxon>Metamonada</taxon>
        <taxon>Anaeramoebidae</taxon>
        <taxon>Anaeramoeba</taxon>
    </lineage>
</organism>